<dbReference type="PANTHER" id="PTHR37743">
    <property type="entry name" value="ARM REPEAT SUPERFAMILY PROTEIN"/>
    <property type="match status" value="1"/>
</dbReference>
<dbReference type="PANTHER" id="PTHR37743:SF2">
    <property type="match status" value="1"/>
</dbReference>
<dbReference type="SUPFAM" id="SSF48371">
    <property type="entry name" value="ARM repeat"/>
    <property type="match status" value="1"/>
</dbReference>
<comment type="caution">
    <text evidence="1">The sequence shown here is derived from an EMBL/GenBank/DDBJ whole genome shotgun (WGS) entry which is preliminary data.</text>
</comment>
<dbReference type="OMA" id="ICIFTIN"/>
<dbReference type="InterPro" id="IPR016024">
    <property type="entry name" value="ARM-type_fold"/>
</dbReference>
<dbReference type="AlphaFoldDB" id="A0A152A0R0"/>
<name>A0A152A0R0_TIELA</name>
<reference evidence="1 2" key="1">
    <citation type="submission" date="2015-12" db="EMBL/GenBank/DDBJ databases">
        <title>Dictyostelia acquired genes for synthesis and detection of signals that induce cell-type specialization by lateral gene transfer from prokaryotes.</title>
        <authorList>
            <person name="Gloeckner G."/>
            <person name="Schaap P."/>
        </authorList>
    </citation>
    <scope>NUCLEOTIDE SEQUENCE [LARGE SCALE GENOMIC DNA]</scope>
    <source>
        <strain evidence="1 2">TK</strain>
    </source>
</reference>
<sequence length="1082" mass="124460">MTELLIKESENNDLKLGKALFILLNDQKSSNTSNKQYAIKEATVDADMNDSTSTLKLAFNAIDMSLKVNSIDSMSTILECLSSKFIEIVSAHKHLTYEFINRLLLSHSDTTESQRIPIPQHHFKCYRLFRYLLQNHFDCLFECLQSIFTNINIESTKQLKSQLLDILIIFSNYICIFTINSDVKNSTTLLNYKTILASANKLYSIISIFTTTTKTPQQQQYKLPTRLSTQSSDTYINLMVYILIHLKNDLPTLVNNNQIHEILSSIVNSIKEFINELNHWNKPTQTMLIFSFGLVTKTFDSIALRLHKFNETDFENIISLMIQILPLLYYNYSLSTKNQLLSKYTKQLLCCCVNNNNQFQIYQLCYSIFIILGNLSEKNLNNFIKERFDDISEISVNLMQYTDENIQIFNSKFIEFIFNIKILDTTWSSFDTILSIIDNSQTIPLPLVELIGSSICKYPQILLNRVISRLKESDTFINQQDRDSTVDHRIENSLLILSKVFEINPNFTMDNYQLNNDIMNHLLPFLKESIHYRTAAAKLLKYLDIPIVIYHLLPMIFSANDKESQGSIRAFLSLFEITSKQYVTFELYLETLLSNISVFNDIIINNSNNNNNNNITPNDIFDIDDTSSTNNEMVKSPLNNMVGNSKNLDKLMDLLAKIVDTINEYNGNWSELLQLLLIKLYSNSKDTRLFKMLPVILPRINQKSVLYNYLVPSILSKLESQESILEGTQKDDNASDEEYIFKLLTPMLILNATLKESWSQLKVSQVEDRLFHQLKLRLFHSTLMLQIRKLSSDCISYLPLEYSAGELLERLHQLVTGTNINEMILDIKLIIFIYCNIYLNNLQKISMGFSSRVLAELELLLKVSIKDTNEQMKLNNALSDLLAFIIRSVITKTTPPISITSQQVQNSPVSITKVTEKLSDLLPTVFRILQMKTSLYTQDIDMVLVNSLTIVSRLLGDLELHIYSKLTFPMLIKTYFNVDSNMTKALIIQTLYSVIYKLVDYQLEEYSLDLFDLCESSLKSSDNTLKLSGLKLVASLMKSSPATLFQSTDNIQAIYQLLLKSSTNLENPDIRKLSGDLINLFK</sequence>
<dbReference type="InParanoid" id="A0A152A0R0"/>
<protein>
    <submittedName>
        <fullName evidence="1">U3 snoRNP protein</fullName>
    </submittedName>
</protein>
<proteinExistence type="predicted"/>
<keyword evidence="2" id="KW-1185">Reference proteome</keyword>
<accession>A0A152A0R0</accession>
<gene>
    <name evidence="1" type="ORF">DLAC_03747</name>
</gene>
<organism evidence="1 2">
    <name type="scientific">Tieghemostelium lacteum</name>
    <name type="common">Slime mold</name>
    <name type="synonym">Dictyostelium lacteum</name>
    <dbReference type="NCBI Taxonomy" id="361077"/>
    <lineage>
        <taxon>Eukaryota</taxon>
        <taxon>Amoebozoa</taxon>
        <taxon>Evosea</taxon>
        <taxon>Eumycetozoa</taxon>
        <taxon>Dictyostelia</taxon>
        <taxon>Dictyosteliales</taxon>
        <taxon>Raperosteliaceae</taxon>
        <taxon>Tieghemostelium</taxon>
    </lineage>
</organism>
<dbReference type="EMBL" id="LODT01000020">
    <property type="protein sequence ID" value="KYQ99799.1"/>
    <property type="molecule type" value="Genomic_DNA"/>
</dbReference>
<evidence type="ECO:0000313" key="2">
    <source>
        <dbReference type="Proteomes" id="UP000076078"/>
    </source>
</evidence>
<evidence type="ECO:0000313" key="1">
    <source>
        <dbReference type="EMBL" id="KYQ99799.1"/>
    </source>
</evidence>
<dbReference type="Proteomes" id="UP000076078">
    <property type="component" value="Unassembled WGS sequence"/>
</dbReference>
<dbReference type="OrthoDB" id="21548at2759"/>